<dbReference type="EMBL" id="BGZK01002530">
    <property type="protein sequence ID" value="GBP94653.1"/>
    <property type="molecule type" value="Genomic_DNA"/>
</dbReference>
<keyword evidence="2" id="KW-1185">Reference proteome</keyword>
<comment type="caution">
    <text evidence="1">The sequence shown here is derived from an EMBL/GenBank/DDBJ whole genome shotgun (WGS) entry which is preliminary data.</text>
</comment>
<dbReference type="AlphaFoldDB" id="A0A4C2A5V5"/>
<evidence type="ECO:0000313" key="1">
    <source>
        <dbReference type="EMBL" id="GBP94653.1"/>
    </source>
</evidence>
<sequence>MIDVFLEPSLGGRAVTDPFITSQVVIHRRCDKTLKQANDSFILCIIGRGAGIGFSGTVTMSRHVTSRHLSSLAMTHGGADLARDPPHHSSINLAIGSGFFSFNAGLIICERSVPRREASPQVRVAGR</sequence>
<organism evidence="1 2">
    <name type="scientific">Eumeta variegata</name>
    <name type="common">Bagworm moth</name>
    <name type="synonym">Eumeta japonica</name>
    <dbReference type="NCBI Taxonomy" id="151549"/>
    <lineage>
        <taxon>Eukaryota</taxon>
        <taxon>Metazoa</taxon>
        <taxon>Ecdysozoa</taxon>
        <taxon>Arthropoda</taxon>
        <taxon>Hexapoda</taxon>
        <taxon>Insecta</taxon>
        <taxon>Pterygota</taxon>
        <taxon>Neoptera</taxon>
        <taxon>Endopterygota</taxon>
        <taxon>Lepidoptera</taxon>
        <taxon>Glossata</taxon>
        <taxon>Ditrysia</taxon>
        <taxon>Tineoidea</taxon>
        <taxon>Psychidae</taxon>
        <taxon>Oiketicinae</taxon>
        <taxon>Eumeta</taxon>
    </lineage>
</organism>
<accession>A0A4C2A5V5</accession>
<protein>
    <submittedName>
        <fullName evidence="1">Uncharacterized protein</fullName>
    </submittedName>
</protein>
<dbReference type="Proteomes" id="UP000299102">
    <property type="component" value="Unassembled WGS sequence"/>
</dbReference>
<name>A0A4C2A5V5_EUMVA</name>
<reference evidence="1 2" key="1">
    <citation type="journal article" date="2019" name="Commun. Biol.">
        <title>The bagworm genome reveals a unique fibroin gene that provides high tensile strength.</title>
        <authorList>
            <person name="Kono N."/>
            <person name="Nakamura H."/>
            <person name="Ohtoshi R."/>
            <person name="Tomita M."/>
            <person name="Numata K."/>
            <person name="Arakawa K."/>
        </authorList>
    </citation>
    <scope>NUCLEOTIDE SEQUENCE [LARGE SCALE GENOMIC DNA]</scope>
</reference>
<evidence type="ECO:0000313" key="2">
    <source>
        <dbReference type="Proteomes" id="UP000299102"/>
    </source>
</evidence>
<proteinExistence type="predicted"/>
<gene>
    <name evidence="1" type="ORF">EVAR_70709_1</name>
</gene>